<dbReference type="AlphaFoldDB" id="A0A917SDT0"/>
<evidence type="ECO:0000313" key="3">
    <source>
        <dbReference type="Proteomes" id="UP000613840"/>
    </source>
</evidence>
<feature type="transmembrane region" description="Helical" evidence="1">
    <location>
        <begin position="199"/>
        <end position="219"/>
    </location>
</feature>
<dbReference type="PANTHER" id="PTHR37305:SF1">
    <property type="entry name" value="MEMBRANE PROTEIN"/>
    <property type="match status" value="1"/>
</dbReference>
<keyword evidence="1" id="KW-0812">Transmembrane</keyword>
<name>A0A917SDT0_9ACTN</name>
<proteinExistence type="predicted"/>
<dbReference type="GO" id="GO:0140359">
    <property type="term" value="F:ABC-type transporter activity"/>
    <property type="evidence" value="ECO:0007669"/>
    <property type="project" value="InterPro"/>
</dbReference>
<comment type="caution">
    <text evidence="2">The sequence shown here is derived from an EMBL/GenBank/DDBJ whole genome shotgun (WGS) entry which is preliminary data.</text>
</comment>
<reference evidence="2" key="1">
    <citation type="journal article" date="2014" name="Int. J. Syst. Evol. Microbiol.">
        <title>Complete genome sequence of Corynebacterium casei LMG S-19264T (=DSM 44701T), isolated from a smear-ripened cheese.</title>
        <authorList>
            <consortium name="US DOE Joint Genome Institute (JGI-PGF)"/>
            <person name="Walter F."/>
            <person name="Albersmeier A."/>
            <person name="Kalinowski J."/>
            <person name="Ruckert C."/>
        </authorList>
    </citation>
    <scope>NUCLEOTIDE SEQUENCE</scope>
    <source>
        <strain evidence="2">CGMCC 4.7306</strain>
    </source>
</reference>
<evidence type="ECO:0000313" key="2">
    <source>
        <dbReference type="EMBL" id="GGL73201.1"/>
    </source>
</evidence>
<keyword evidence="1" id="KW-1133">Transmembrane helix</keyword>
<sequence>MTTVTATKKTTGTDLTGARLTFPHLMLSEWIKMRSIRSTVWCYLVIFVLNIAISVLASLGVNPTGQHLTGDAANSAVVQFNTANVTITGLVAAVLGVLIISGEYGTGMIRSTFAADPRRYGAVGAKALVLAVTTFVISGVSAGIGVLGSGPIMSSNNVDVNLGDADVLKPLLGAELYVAMITLLAFGIGLLIRVSAGGVAIAVGLLFVVPILLQVIAALTHQNWITNITQFLPSQAGGQLYAYQAGTASGGDNGIISLNAWQGFAVLAAEVVAVGAVAVILLKRRDA</sequence>
<feature type="transmembrane region" description="Helical" evidence="1">
    <location>
        <begin position="127"/>
        <end position="152"/>
    </location>
</feature>
<reference evidence="2" key="2">
    <citation type="submission" date="2020-09" db="EMBL/GenBank/DDBJ databases">
        <authorList>
            <person name="Sun Q."/>
            <person name="Zhou Y."/>
        </authorList>
    </citation>
    <scope>NUCLEOTIDE SEQUENCE</scope>
    <source>
        <strain evidence="2">CGMCC 4.7306</strain>
    </source>
</reference>
<keyword evidence="3" id="KW-1185">Reference proteome</keyword>
<dbReference type="PANTHER" id="PTHR37305">
    <property type="entry name" value="INTEGRAL MEMBRANE PROTEIN-RELATED"/>
    <property type="match status" value="1"/>
</dbReference>
<accession>A0A917SDT0</accession>
<organism evidence="2 3">
    <name type="scientific">Microlunatus endophyticus</name>
    <dbReference type="NCBI Taxonomy" id="1716077"/>
    <lineage>
        <taxon>Bacteria</taxon>
        <taxon>Bacillati</taxon>
        <taxon>Actinomycetota</taxon>
        <taxon>Actinomycetes</taxon>
        <taxon>Propionibacteriales</taxon>
        <taxon>Propionibacteriaceae</taxon>
        <taxon>Microlunatus</taxon>
    </lineage>
</organism>
<dbReference type="RefSeq" id="WP_188896607.1">
    <property type="nucleotide sequence ID" value="NZ_BMMZ01000009.1"/>
</dbReference>
<dbReference type="GO" id="GO:0005886">
    <property type="term" value="C:plasma membrane"/>
    <property type="evidence" value="ECO:0007669"/>
    <property type="project" value="UniProtKB-SubCell"/>
</dbReference>
<protein>
    <submittedName>
        <fullName evidence="2">ABC transporter permease</fullName>
    </submittedName>
</protein>
<feature type="transmembrane region" description="Helical" evidence="1">
    <location>
        <begin position="172"/>
        <end position="192"/>
    </location>
</feature>
<feature type="transmembrane region" description="Helical" evidence="1">
    <location>
        <begin position="40"/>
        <end position="61"/>
    </location>
</feature>
<gene>
    <name evidence="2" type="ORF">GCM10011575_34410</name>
</gene>
<evidence type="ECO:0000256" key="1">
    <source>
        <dbReference type="SAM" id="Phobius"/>
    </source>
</evidence>
<feature type="transmembrane region" description="Helical" evidence="1">
    <location>
        <begin position="81"/>
        <end position="100"/>
    </location>
</feature>
<feature type="transmembrane region" description="Helical" evidence="1">
    <location>
        <begin position="260"/>
        <end position="282"/>
    </location>
</feature>
<keyword evidence="1" id="KW-0472">Membrane</keyword>
<dbReference type="Proteomes" id="UP000613840">
    <property type="component" value="Unassembled WGS sequence"/>
</dbReference>
<dbReference type="EMBL" id="BMMZ01000009">
    <property type="protein sequence ID" value="GGL73201.1"/>
    <property type="molecule type" value="Genomic_DNA"/>
</dbReference>